<dbReference type="SMART" id="SM00382">
    <property type="entry name" value="AAA"/>
    <property type="match status" value="1"/>
</dbReference>
<dbReference type="GO" id="GO:0043565">
    <property type="term" value="F:sequence-specific DNA binding"/>
    <property type="evidence" value="ECO:0007669"/>
    <property type="project" value="InterPro"/>
</dbReference>
<keyword evidence="1" id="KW-0547">Nucleotide-binding</keyword>
<keyword evidence="2" id="KW-0067">ATP-binding</keyword>
<dbReference type="Pfam" id="PF25601">
    <property type="entry name" value="AAA_lid_14"/>
    <property type="match status" value="1"/>
</dbReference>
<dbReference type="Gene3D" id="1.10.8.60">
    <property type="match status" value="1"/>
</dbReference>
<evidence type="ECO:0000313" key="7">
    <source>
        <dbReference type="Proteomes" id="UP000036097"/>
    </source>
</evidence>
<dbReference type="SUPFAM" id="SSF52540">
    <property type="entry name" value="P-loop containing nucleoside triphosphate hydrolases"/>
    <property type="match status" value="1"/>
</dbReference>
<evidence type="ECO:0000256" key="4">
    <source>
        <dbReference type="ARBA" id="ARBA00023163"/>
    </source>
</evidence>
<dbReference type="PRINTS" id="PR01590">
    <property type="entry name" value="HTHFIS"/>
</dbReference>
<dbReference type="STRING" id="1195763.ABT56_14825"/>
<dbReference type="SUPFAM" id="SSF52172">
    <property type="entry name" value="CheY-like"/>
    <property type="match status" value="1"/>
</dbReference>
<dbReference type="InterPro" id="IPR045343">
    <property type="entry name" value="VpsR"/>
</dbReference>
<dbReference type="InterPro" id="IPR011006">
    <property type="entry name" value="CheY-like_superfamily"/>
</dbReference>
<dbReference type="PANTHER" id="PTHR32071:SF120">
    <property type="entry name" value="TRANSCRIPTIONAL REGULATOR-RELATED"/>
    <property type="match status" value="1"/>
</dbReference>
<dbReference type="Gene3D" id="3.40.50.300">
    <property type="entry name" value="P-loop containing nucleotide triphosphate hydrolases"/>
    <property type="match status" value="1"/>
</dbReference>
<dbReference type="InterPro" id="IPR002078">
    <property type="entry name" value="Sigma_54_int"/>
</dbReference>
<comment type="caution">
    <text evidence="6">The sequence shown here is derived from an EMBL/GenBank/DDBJ whole genome shotgun (WGS) entry which is preliminary data.</text>
</comment>
<dbReference type="InterPro" id="IPR003593">
    <property type="entry name" value="AAA+_ATPase"/>
</dbReference>
<evidence type="ECO:0000256" key="2">
    <source>
        <dbReference type="ARBA" id="ARBA00022840"/>
    </source>
</evidence>
<feature type="domain" description="Sigma-54 factor interaction" evidence="5">
    <location>
        <begin position="146"/>
        <end position="364"/>
    </location>
</feature>
<dbReference type="PATRIC" id="fig|1195763.3.peg.3150"/>
<dbReference type="AlphaFoldDB" id="A0A0J1GY90"/>
<dbReference type="Pfam" id="PF00158">
    <property type="entry name" value="Sigma54_activat"/>
    <property type="match status" value="1"/>
</dbReference>
<organism evidence="6 7">
    <name type="scientific">Photobacterium aquae</name>
    <dbReference type="NCBI Taxonomy" id="1195763"/>
    <lineage>
        <taxon>Bacteria</taxon>
        <taxon>Pseudomonadati</taxon>
        <taxon>Pseudomonadota</taxon>
        <taxon>Gammaproteobacteria</taxon>
        <taxon>Vibrionales</taxon>
        <taxon>Vibrionaceae</taxon>
        <taxon>Photobacterium</taxon>
    </lineage>
</organism>
<dbReference type="InterPro" id="IPR058031">
    <property type="entry name" value="AAA_lid_NorR"/>
</dbReference>
<evidence type="ECO:0000256" key="3">
    <source>
        <dbReference type="ARBA" id="ARBA00023015"/>
    </source>
</evidence>
<dbReference type="CDD" id="cd00009">
    <property type="entry name" value="AAA"/>
    <property type="match status" value="1"/>
</dbReference>
<reference evidence="6 7" key="1">
    <citation type="submission" date="2015-05" db="EMBL/GenBank/DDBJ databases">
        <title>Photobacterium galathea sp. nov.</title>
        <authorList>
            <person name="Machado H."/>
            <person name="Gram L."/>
        </authorList>
    </citation>
    <scope>NUCLEOTIDE SEQUENCE [LARGE SCALE GENOMIC DNA]</scope>
    <source>
        <strain evidence="6 7">CGMCC 1.12159</strain>
    </source>
</reference>
<evidence type="ECO:0000259" key="5">
    <source>
        <dbReference type="PROSITE" id="PS50045"/>
    </source>
</evidence>
<dbReference type="GO" id="GO:0005524">
    <property type="term" value="F:ATP binding"/>
    <property type="evidence" value="ECO:0007669"/>
    <property type="project" value="UniProtKB-KW"/>
</dbReference>
<sequence>MGMNKQKIPVLGTLVVLGGNDTPWLAVLEKAGWLCHRCYDLRAAETLLLDVGPCIGVVDLTRDNFSLQAVAGITHRNKQVRWLALVREDQLKREAVCQFIVSFCIDYFTSPVPENQLLKTIGHQLGMLQLERQVWPQLGQFGQQGLQGGSPAMNRLRHQVKRIAMTDMPVLIHGEIGTGKELVARAVHQASTRAKGAFVAVGCEALTEEWLVADRADSPARSCIEAAQGGVVYLDEVTALAPERQLELVKWLKEERFIHADSSQPKSDIRVIAATRYSAEELLEGALIHDDLYFQLNILNLQVPALRERDEDIVLLAEYLLLKLARQYNSPAKQLSAGAKRMLSGYSWPGNIRELISQLKRAILLVDGKELDAEHFDLPRLVDDRQSLKQIREDSERGALLAVLENNKGQISAAARELGVSRATMYRLLNKHDLVPPPRNFRQG</sequence>
<keyword evidence="3" id="KW-0805">Transcription regulation</keyword>
<name>A0A0J1GY90_9GAMM</name>
<dbReference type="SUPFAM" id="SSF46689">
    <property type="entry name" value="Homeodomain-like"/>
    <property type="match status" value="1"/>
</dbReference>
<dbReference type="InterPro" id="IPR009057">
    <property type="entry name" value="Homeodomain-like_sf"/>
</dbReference>
<dbReference type="Gene3D" id="1.10.10.60">
    <property type="entry name" value="Homeodomain-like"/>
    <property type="match status" value="1"/>
</dbReference>
<evidence type="ECO:0000256" key="1">
    <source>
        <dbReference type="ARBA" id="ARBA00022741"/>
    </source>
</evidence>
<dbReference type="Pfam" id="PF20161">
    <property type="entry name" value="VpsR"/>
    <property type="match status" value="1"/>
</dbReference>
<dbReference type="InterPro" id="IPR002197">
    <property type="entry name" value="HTH_Fis"/>
</dbReference>
<keyword evidence="7" id="KW-1185">Reference proteome</keyword>
<dbReference type="Proteomes" id="UP000036097">
    <property type="component" value="Unassembled WGS sequence"/>
</dbReference>
<accession>A0A0J1GY90</accession>
<protein>
    <submittedName>
        <fullName evidence="6">Fis family transcriptional regulator</fullName>
    </submittedName>
</protein>
<keyword evidence="4" id="KW-0804">Transcription</keyword>
<proteinExistence type="predicted"/>
<dbReference type="EMBL" id="LDOT01000022">
    <property type="protein sequence ID" value="KLV04409.1"/>
    <property type="molecule type" value="Genomic_DNA"/>
</dbReference>
<gene>
    <name evidence="6" type="ORF">ABT56_14825</name>
</gene>
<dbReference type="GO" id="GO:0006355">
    <property type="term" value="P:regulation of DNA-templated transcription"/>
    <property type="evidence" value="ECO:0007669"/>
    <property type="project" value="InterPro"/>
</dbReference>
<dbReference type="PANTHER" id="PTHR32071">
    <property type="entry name" value="TRANSCRIPTIONAL REGULATORY PROTEIN"/>
    <property type="match status" value="1"/>
</dbReference>
<dbReference type="InterPro" id="IPR027417">
    <property type="entry name" value="P-loop_NTPase"/>
</dbReference>
<dbReference type="PROSITE" id="PS50045">
    <property type="entry name" value="SIGMA54_INTERACT_4"/>
    <property type="match status" value="1"/>
</dbReference>
<evidence type="ECO:0000313" key="6">
    <source>
        <dbReference type="EMBL" id="KLV04409.1"/>
    </source>
</evidence>
<dbReference type="Pfam" id="PF02954">
    <property type="entry name" value="HTH_8"/>
    <property type="match status" value="1"/>
</dbReference>